<reference evidence="2 3" key="1">
    <citation type="submission" date="2020-02" db="EMBL/GenBank/DDBJ databases">
        <authorList>
            <person name="Ma Q."/>
            <person name="Huang Y."/>
            <person name="Song X."/>
            <person name="Pei D."/>
        </authorList>
    </citation>
    <scope>NUCLEOTIDE SEQUENCE [LARGE SCALE GENOMIC DNA]</scope>
    <source>
        <strain evidence="2">Sxm20200214</strain>
        <tissue evidence="2">Leaf</tissue>
    </source>
</reference>
<dbReference type="PANTHER" id="PTHR47165:SF4">
    <property type="entry name" value="OS03G0429900 PROTEIN"/>
    <property type="match status" value="1"/>
</dbReference>
<gene>
    <name evidence="2" type="ORF">Bca52824_034619</name>
</gene>
<dbReference type="AlphaFoldDB" id="A0A8X7S1M7"/>
<dbReference type="SUPFAM" id="SSF50249">
    <property type="entry name" value="Nucleic acid-binding proteins"/>
    <property type="match status" value="2"/>
</dbReference>
<feature type="region of interest" description="Disordered" evidence="1">
    <location>
        <begin position="306"/>
        <end position="333"/>
    </location>
</feature>
<protein>
    <recommendedName>
        <fullName evidence="4">Replication factor A C-terminal domain-containing protein</fullName>
    </recommendedName>
</protein>
<dbReference type="CDD" id="cd04476">
    <property type="entry name" value="RPA1_DBD_C"/>
    <property type="match status" value="1"/>
</dbReference>
<dbReference type="InterPro" id="IPR047192">
    <property type="entry name" value="Euk_RPA1_DBD_C"/>
</dbReference>
<dbReference type="OrthoDB" id="1036833at2759"/>
<proteinExistence type="predicted"/>
<accession>A0A8X7S1M7</accession>
<dbReference type="Proteomes" id="UP000886595">
    <property type="component" value="Unassembled WGS sequence"/>
</dbReference>
<name>A0A8X7S1M7_BRACI</name>
<evidence type="ECO:0008006" key="4">
    <source>
        <dbReference type="Google" id="ProtNLM"/>
    </source>
</evidence>
<organism evidence="2 3">
    <name type="scientific">Brassica carinata</name>
    <name type="common">Ethiopian mustard</name>
    <name type="synonym">Abyssinian cabbage</name>
    <dbReference type="NCBI Taxonomy" id="52824"/>
    <lineage>
        <taxon>Eukaryota</taxon>
        <taxon>Viridiplantae</taxon>
        <taxon>Streptophyta</taxon>
        <taxon>Embryophyta</taxon>
        <taxon>Tracheophyta</taxon>
        <taxon>Spermatophyta</taxon>
        <taxon>Magnoliopsida</taxon>
        <taxon>eudicotyledons</taxon>
        <taxon>Gunneridae</taxon>
        <taxon>Pentapetalae</taxon>
        <taxon>rosids</taxon>
        <taxon>malvids</taxon>
        <taxon>Brassicales</taxon>
        <taxon>Brassicaceae</taxon>
        <taxon>Brassiceae</taxon>
        <taxon>Brassica</taxon>
    </lineage>
</organism>
<sequence>MFINFSMLHSVGSYRTTKHPYGISFLSTTRVLPSEQLHVDLCGFQPVKYNEVLDGTLNPDYLVDKYIIGHIVKVSHIEHVNVHGKETEKICLELRNSDDERIPLVLWGNVACHVNYAIQVRSEYTTICVLRFGKINIVSNAFNISAIVLDPPMIDVKNFLASLPEDDLPLAIVESKYQAVVNGVSDEDALFRHTPTKTIAEVLETKQVDMCVVLCTVAAIDSDMGWFYLTCKVCSNKVVSVPKYDDDVNEQSCYCLKCKTYNPKTLPRYRLHLVVLDNTSNTKFVVYDNHVIQLLNQPLFHLAGASDKPEGTKDTNSDNMDPQVHSAEMSDSFAMTPAKRIRAFNGDFGERNSQNLATSAFSSVRIKREKLDTSG</sequence>
<keyword evidence="3" id="KW-1185">Reference proteome</keyword>
<feature type="compositionally biased region" description="Basic and acidic residues" evidence="1">
    <location>
        <begin position="307"/>
        <end position="316"/>
    </location>
</feature>
<dbReference type="CDD" id="cd04481">
    <property type="entry name" value="RPA1_DBD_B_like"/>
    <property type="match status" value="1"/>
</dbReference>
<comment type="caution">
    <text evidence="2">The sequence shown here is derived from an EMBL/GenBank/DDBJ whole genome shotgun (WGS) entry which is preliminary data.</text>
</comment>
<dbReference type="PANTHER" id="PTHR47165">
    <property type="entry name" value="OS03G0429900 PROTEIN"/>
    <property type="match status" value="1"/>
</dbReference>
<dbReference type="InterPro" id="IPR012340">
    <property type="entry name" value="NA-bd_OB-fold"/>
</dbReference>
<dbReference type="EMBL" id="JAAMPC010000008">
    <property type="protein sequence ID" value="KAG2298147.1"/>
    <property type="molecule type" value="Genomic_DNA"/>
</dbReference>
<evidence type="ECO:0000313" key="3">
    <source>
        <dbReference type="Proteomes" id="UP000886595"/>
    </source>
</evidence>
<dbReference type="Gene3D" id="2.40.50.140">
    <property type="entry name" value="Nucleic acid-binding proteins"/>
    <property type="match status" value="2"/>
</dbReference>
<evidence type="ECO:0000313" key="2">
    <source>
        <dbReference type="EMBL" id="KAG2298147.1"/>
    </source>
</evidence>
<evidence type="ECO:0000256" key="1">
    <source>
        <dbReference type="SAM" id="MobiDB-lite"/>
    </source>
</evidence>